<dbReference type="Pfam" id="PF02518">
    <property type="entry name" value="HATPase_c"/>
    <property type="match status" value="1"/>
</dbReference>
<keyword evidence="12" id="KW-1185">Reference proteome</keyword>
<protein>
    <recommendedName>
        <fullName evidence="2">histidine kinase</fullName>
        <ecNumber evidence="2">2.7.13.3</ecNumber>
    </recommendedName>
</protein>
<dbReference type="PRINTS" id="PR00344">
    <property type="entry name" value="BCTRLSENSOR"/>
</dbReference>
<dbReference type="PROSITE" id="PS50851">
    <property type="entry name" value="CHEW"/>
    <property type="match status" value="1"/>
</dbReference>
<feature type="domain" description="HPt" evidence="10">
    <location>
        <begin position="1"/>
        <end position="101"/>
    </location>
</feature>
<dbReference type="InterPro" id="IPR036890">
    <property type="entry name" value="HATPase_C_sf"/>
</dbReference>
<dbReference type="PANTHER" id="PTHR43395">
    <property type="entry name" value="SENSOR HISTIDINE KINASE CHEA"/>
    <property type="match status" value="1"/>
</dbReference>
<dbReference type="RefSeq" id="WP_270076102.1">
    <property type="nucleotide sequence ID" value="NZ_CP115174.1"/>
</dbReference>
<evidence type="ECO:0000256" key="4">
    <source>
        <dbReference type="ARBA" id="ARBA00022679"/>
    </source>
</evidence>
<evidence type="ECO:0000256" key="1">
    <source>
        <dbReference type="ARBA" id="ARBA00000085"/>
    </source>
</evidence>
<evidence type="ECO:0000256" key="6">
    <source>
        <dbReference type="ARBA" id="ARBA00023012"/>
    </source>
</evidence>
<gene>
    <name evidence="11" type="ORF">PBT88_14845</name>
</gene>
<evidence type="ECO:0000256" key="2">
    <source>
        <dbReference type="ARBA" id="ARBA00012438"/>
    </source>
</evidence>
<dbReference type="SMART" id="SM00387">
    <property type="entry name" value="HATPase_c"/>
    <property type="match status" value="1"/>
</dbReference>
<keyword evidence="3 7" id="KW-0597">Phosphoprotein</keyword>
<evidence type="ECO:0000313" key="11">
    <source>
        <dbReference type="EMBL" id="WBO21453.1"/>
    </source>
</evidence>
<dbReference type="Gene3D" id="1.20.120.160">
    <property type="entry name" value="HPT domain"/>
    <property type="match status" value="1"/>
</dbReference>
<dbReference type="InterPro" id="IPR005467">
    <property type="entry name" value="His_kinase_dom"/>
</dbReference>
<name>A0ABY7NJE9_9SPHN</name>
<dbReference type="InterPro" id="IPR036097">
    <property type="entry name" value="HisK_dim/P_sf"/>
</dbReference>
<feature type="domain" description="Histidine kinase" evidence="8">
    <location>
        <begin position="143"/>
        <end position="394"/>
    </location>
</feature>
<dbReference type="PROSITE" id="PS50109">
    <property type="entry name" value="HIS_KIN"/>
    <property type="match status" value="1"/>
</dbReference>
<dbReference type="InterPro" id="IPR037006">
    <property type="entry name" value="CheA-like_homodim_sf"/>
</dbReference>
<sequence length="780" mass="83004">MEELLGEFIAETRETLEPLAGEIVAWEADPADRARLDSIFRFVHTVKGSCGFLDLPRLERLSHAAESALAEVRSGDRSADRKLVNAVLAIIDRIGEQVEALAAGATYPEGGDDALILALEDNEVEAAEPTAAVVAQQQSAPRAPARSIRLPVELLDRMMAGVSDMVLARNELSRRLRERGGDAIVDTAFERLSACVAEMRESITRTRMQRIDGLFSALPRMVRDLSAELNKQIHLVIDGGDVELDREMIEMIRDPLTHIVRNSIDHGIELPAARAQAGKPLVGTLRVDARQSGNQILIEVADDGRGIDDERLLAKALAAGIVTPDRARQMGRQERLELIFAAGLSTADAVTAISGRGVGMDVVRANVERIGGTVEIDTAIGRGCRLTLRVPMTLTIIPALTFAVGSELFAIPRGAVDEIVRSYGGSVQVEMVGSAPVARIRGERVPVVDLAKLLGVASYAAPGRSILVVVRASGGERYALSVDSVQDHEELVVKPAAPAIMATGVYAGTTLPDNGRPMLLINPAGVAQIAGVRAPEAALPAKNDADDVRVETVPTLLFRACDGAVRAIRLSLVERIEDVAASAVARVGGRLRLSHDGRILPLFGCDDQLPDRNGRIRVLLLGDGANEIGYAIGEVIDIHALAPDVQPVAEPGPVAGVMLVGDDQVELIDCFWLFGQAGANPVARAERPLCVLDGNDPWMRDVLRPIVEQAGYRVGWSGEAGEEAAVAIFSVDHAPAQGLPAASVIRLRATADETAAEAGSIYRYDRSGLIAALAAAQGGR</sequence>
<evidence type="ECO:0000259" key="8">
    <source>
        <dbReference type="PROSITE" id="PS50109"/>
    </source>
</evidence>
<dbReference type="InterPro" id="IPR036061">
    <property type="entry name" value="CheW-like_dom_sf"/>
</dbReference>
<dbReference type="Pfam" id="PF02895">
    <property type="entry name" value="H-kinase_dim"/>
    <property type="match status" value="1"/>
</dbReference>
<organism evidence="11 12">
    <name type="scientific">Sphingomonas abietis</name>
    <dbReference type="NCBI Taxonomy" id="3012344"/>
    <lineage>
        <taxon>Bacteria</taxon>
        <taxon>Pseudomonadati</taxon>
        <taxon>Pseudomonadota</taxon>
        <taxon>Alphaproteobacteria</taxon>
        <taxon>Sphingomonadales</taxon>
        <taxon>Sphingomonadaceae</taxon>
        <taxon>Sphingomonas</taxon>
    </lineage>
</organism>
<evidence type="ECO:0000256" key="7">
    <source>
        <dbReference type="PROSITE-ProRule" id="PRU00110"/>
    </source>
</evidence>
<dbReference type="InterPro" id="IPR051315">
    <property type="entry name" value="Bact_Chemotaxis_CheA"/>
</dbReference>
<dbReference type="SUPFAM" id="SSF47226">
    <property type="entry name" value="Histidine-containing phosphotransfer domain, HPT domain"/>
    <property type="match status" value="1"/>
</dbReference>
<dbReference type="SUPFAM" id="SSF55874">
    <property type="entry name" value="ATPase domain of HSP90 chaperone/DNA topoisomerase II/histidine kinase"/>
    <property type="match status" value="1"/>
</dbReference>
<dbReference type="InterPro" id="IPR002545">
    <property type="entry name" value="CheW-lke_dom"/>
</dbReference>
<dbReference type="CDD" id="cd00088">
    <property type="entry name" value="HPT"/>
    <property type="match status" value="1"/>
</dbReference>
<reference evidence="11 12" key="1">
    <citation type="submission" date="2022-12" db="EMBL/GenBank/DDBJ databases">
        <title>Sphingomonas abieness sp. nov., an endophytic bacterium isolated from Abies koreana.</title>
        <authorList>
            <person name="Jiang L."/>
            <person name="Lee J."/>
        </authorList>
    </citation>
    <scope>NUCLEOTIDE SEQUENCE [LARGE SCALE GENOMIC DNA]</scope>
    <source>
        <strain evidence="12">PAMB 00755</strain>
    </source>
</reference>
<dbReference type="PROSITE" id="PS50894">
    <property type="entry name" value="HPT"/>
    <property type="match status" value="1"/>
</dbReference>
<dbReference type="Gene3D" id="1.10.287.560">
    <property type="entry name" value="Histidine kinase CheA-like, homodimeric domain"/>
    <property type="match status" value="1"/>
</dbReference>
<dbReference type="SMART" id="SM00073">
    <property type="entry name" value="HPT"/>
    <property type="match status" value="1"/>
</dbReference>
<dbReference type="SUPFAM" id="SSF47384">
    <property type="entry name" value="Homodimeric domain of signal transducing histidine kinase"/>
    <property type="match status" value="1"/>
</dbReference>
<feature type="modified residue" description="Phosphohistidine" evidence="7">
    <location>
        <position position="44"/>
    </location>
</feature>
<dbReference type="SMART" id="SM01231">
    <property type="entry name" value="H-kinase_dim"/>
    <property type="match status" value="1"/>
</dbReference>
<dbReference type="EMBL" id="CP115174">
    <property type="protein sequence ID" value="WBO21453.1"/>
    <property type="molecule type" value="Genomic_DNA"/>
</dbReference>
<feature type="domain" description="CheW-like" evidence="9">
    <location>
        <begin position="396"/>
        <end position="532"/>
    </location>
</feature>
<evidence type="ECO:0000313" key="12">
    <source>
        <dbReference type="Proteomes" id="UP001210865"/>
    </source>
</evidence>
<dbReference type="Proteomes" id="UP001210865">
    <property type="component" value="Chromosome"/>
</dbReference>
<proteinExistence type="predicted"/>
<evidence type="ECO:0000259" key="9">
    <source>
        <dbReference type="PROSITE" id="PS50851"/>
    </source>
</evidence>
<keyword evidence="6" id="KW-0902">Two-component regulatory system</keyword>
<dbReference type="InterPro" id="IPR004358">
    <property type="entry name" value="Sig_transdc_His_kin-like_C"/>
</dbReference>
<dbReference type="InterPro" id="IPR008207">
    <property type="entry name" value="Sig_transdc_His_kin_Hpt_dom"/>
</dbReference>
<evidence type="ECO:0000256" key="5">
    <source>
        <dbReference type="ARBA" id="ARBA00022777"/>
    </source>
</evidence>
<dbReference type="Gene3D" id="3.30.565.10">
    <property type="entry name" value="Histidine kinase-like ATPase, C-terminal domain"/>
    <property type="match status" value="1"/>
</dbReference>
<dbReference type="SMART" id="SM00260">
    <property type="entry name" value="CheW"/>
    <property type="match status" value="1"/>
</dbReference>
<dbReference type="Gene3D" id="2.40.50.180">
    <property type="entry name" value="CheA-289, Domain 4"/>
    <property type="match status" value="1"/>
</dbReference>
<dbReference type="EC" id="2.7.13.3" evidence="2"/>
<dbReference type="SUPFAM" id="SSF50341">
    <property type="entry name" value="CheW-like"/>
    <property type="match status" value="2"/>
</dbReference>
<evidence type="ECO:0000259" key="10">
    <source>
        <dbReference type="PROSITE" id="PS50894"/>
    </source>
</evidence>
<accession>A0ABY7NJE9</accession>
<dbReference type="InterPro" id="IPR003594">
    <property type="entry name" value="HATPase_dom"/>
</dbReference>
<dbReference type="InterPro" id="IPR036641">
    <property type="entry name" value="HPT_dom_sf"/>
</dbReference>
<comment type="catalytic activity">
    <reaction evidence="1">
        <text>ATP + protein L-histidine = ADP + protein N-phospho-L-histidine.</text>
        <dbReference type="EC" id="2.7.13.3"/>
    </reaction>
</comment>
<dbReference type="Pfam" id="PF01584">
    <property type="entry name" value="CheW"/>
    <property type="match status" value="1"/>
</dbReference>
<keyword evidence="5" id="KW-0418">Kinase</keyword>
<dbReference type="InterPro" id="IPR004105">
    <property type="entry name" value="CheA-like_dim"/>
</dbReference>
<dbReference type="PANTHER" id="PTHR43395:SF1">
    <property type="entry name" value="CHEMOTAXIS PROTEIN CHEA"/>
    <property type="match status" value="1"/>
</dbReference>
<dbReference type="CDD" id="cd16916">
    <property type="entry name" value="HATPase_CheA-like"/>
    <property type="match status" value="1"/>
</dbReference>
<evidence type="ECO:0000256" key="3">
    <source>
        <dbReference type="ARBA" id="ARBA00022553"/>
    </source>
</evidence>
<dbReference type="Pfam" id="PF01627">
    <property type="entry name" value="Hpt"/>
    <property type="match status" value="1"/>
</dbReference>
<keyword evidence="4" id="KW-0808">Transferase</keyword>